<evidence type="ECO:0000313" key="2">
    <source>
        <dbReference type="Proteomes" id="UP000516412"/>
    </source>
</evidence>
<organism evidence="1 2">
    <name type="scientific">Neisseria musculi</name>
    <dbReference type="NCBI Taxonomy" id="1815583"/>
    <lineage>
        <taxon>Bacteria</taxon>
        <taxon>Pseudomonadati</taxon>
        <taxon>Pseudomonadota</taxon>
        <taxon>Betaproteobacteria</taxon>
        <taxon>Neisseriales</taxon>
        <taxon>Neisseriaceae</taxon>
        <taxon>Neisseria</taxon>
    </lineage>
</organism>
<keyword evidence="2" id="KW-1185">Reference proteome</keyword>
<name>A0A7H1MBA3_9NEIS</name>
<dbReference type="AlphaFoldDB" id="A0A7H1MBA3"/>
<accession>A0A7H1MBA3</accession>
<dbReference type="EMBL" id="CP060414">
    <property type="protein sequence ID" value="QNT58918.1"/>
    <property type="molecule type" value="Genomic_DNA"/>
</dbReference>
<protein>
    <submittedName>
        <fullName evidence="1">Uncharacterized protein</fullName>
    </submittedName>
</protein>
<dbReference type="Proteomes" id="UP000516412">
    <property type="component" value="Chromosome"/>
</dbReference>
<dbReference type="KEGG" id="nmus:H7A79_1389"/>
<dbReference type="RefSeq" id="WP_187001553.1">
    <property type="nucleotide sequence ID" value="NZ_CP060414.2"/>
</dbReference>
<proteinExistence type="predicted"/>
<evidence type="ECO:0000313" key="1">
    <source>
        <dbReference type="EMBL" id="QNT58918.1"/>
    </source>
</evidence>
<reference evidence="1" key="1">
    <citation type="submission" date="2024-06" db="EMBL/GenBank/DDBJ databases">
        <title>Complete Genome Sequence of mouse commensal type strain Neisseria musculi.</title>
        <authorList>
            <person name="Thapa E."/>
            <person name="Aluvathingal J."/>
            <person name="Nadendla S."/>
            <person name="Mehta A."/>
            <person name="Tettelin H."/>
            <person name="Weyand N.J."/>
        </authorList>
    </citation>
    <scope>NUCLEOTIDE SEQUENCE</scope>
    <source>
        <strain evidence="1">NW831</strain>
    </source>
</reference>
<gene>
    <name evidence="1" type="ORF">H7A79_1389</name>
</gene>
<sequence length="117" mass="12118">MSEQKTNPQTLPPLAGDYLKWEATHLTRVAVAADTGTKAGTFVDYPARSGKKLLALTDEQDGKVLVQPHNCIIDLSLVSDAAVNAASSGGNLAGLQADGDPYGIVYIGTPVAAAQSH</sequence>